<protein>
    <recommendedName>
        <fullName evidence="3">Lipoprotein</fullName>
    </recommendedName>
</protein>
<name>A0AA91DI02_VARPD</name>
<comment type="caution">
    <text evidence="1">The sequence shown here is derived from an EMBL/GenBank/DDBJ whole genome shotgun (WGS) entry which is preliminary data.</text>
</comment>
<evidence type="ECO:0000313" key="1">
    <source>
        <dbReference type="EMBL" id="OAK57063.1"/>
    </source>
</evidence>
<sequence>MNWRTLLPLALVLAGCSTPPNEVTQVRPGVLRAVTYVQASNYCDVKGQSPRWLGKAPAEQGVLFECN</sequence>
<proteinExistence type="predicted"/>
<evidence type="ECO:0008006" key="3">
    <source>
        <dbReference type="Google" id="ProtNLM"/>
    </source>
</evidence>
<evidence type="ECO:0000313" key="2">
    <source>
        <dbReference type="Proteomes" id="UP000077852"/>
    </source>
</evidence>
<organism evidence="1 2">
    <name type="scientific">Variovorax paradoxus</name>
    <dbReference type="NCBI Taxonomy" id="34073"/>
    <lineage>
        <taxon>Bacteria</taxon>
        <taxon>Pseudomonadati</taxon>
        <taxon>Pseudomonadota</taxon>
        <taxon>Betaproteobacteria</taxon>
        <taxon>Burkholderiales</taxon>
        <taxon>Comamonadaceae</taxon>
        <taxon>Variovorax</taxon>
    </lineage>
</organism>
<dbReference type="AlphaFoldDB" id="A0AA91DI02"/>
<gene>
    <name evidence="1" type="ORF">A3K87_04025</name>
</gene>
<dbReference type="Proteomes" id="UP000077852">
    <property type="component" value="Unassembled WGS sequence"/>
</dbReference>
<dbReference type="EMBL" id="LVHG01000095">
    <property type="protein sequence ID" value="OAK57063.1"/>
    <property type="molecule type" value="Genomic_DNA"/>
</dbReference>
<reference evidence="1 2" key="1">
    <citation type="submission" date="2016-03" db="EMBL/GenBank/DDBJ databases">
        <title>Genome sequence of Variovorax paradoxus KB5.</title>
        <authorList>
            <person name="Jeong H."/>
            <person name="Hong C.E."/>
            <person name="Jo S.H."/>
            <person name="Park J.M."/>
        </authorList>
    </citation>
    <scope>NUCLEOTIDE SEQUENCE [LARGE SCALE GENOMIC DNA]</scope>
    <source>
        <strain evidence="1 2">KB5</strain>
    </source>
</reference>
<dbReference type="RefSeq" id="WP_081271303.1">
    <property type="nucleotide sequence ID" value="NZ_LVHG01000095.1"/>
</dbReference>
<accession>A0AA91DI02</accession>
<dbReference type="PROSITE" id="PS51257">
    <property type="entry name" value="PROKAR_LIPOPROTEIN"/>
    <property type="match status" value="1"/>
</dbReference>